<dbReference type="Proteomes" id="UP000515153">
    <property type="component" value="Unplaced"/>
</dbReference>
<dbReference type="SUPFAM" id="SSF53448">
    <property type="entry name" value="Nucleotide-diphospho-sugar transferases"/>
    <property type="match status" value="1"/>
</dbReference>
<protein>
    <recommendedName>
        <fullName evidence="4">Initiation-specific alpha-1,6-mannosyltransferase</fullName>
    </recommendedName>
</protein>
<evidence type="ECO:0000313" key="2">
    <source>
        <dbReference type="Proteomes" id="UP000515153"/>
    </source>
</evidence>
<dbReference type="PANTHER" id="PTHR31834">
    <property type="entry name" value="INITIATION-SPECIFIC ALPHA-1,6-MANNOSYLTRANSFERASE"/>
    <property type="match status" value="1"/>
</dbReference>
<gene>
    <name evidence="3" type="ORF">PgNI_02771</name>
</gene>
<reference evidence="3" key="2">
    <citation type="submission" date="2019-10" db="EMBL/GenBank/DDBJ databases">
        <authorList>
            <consortium name="NCBI Genome Project"/>
        </authorList>
    </citation>
    <scope>NUCLEOTIDE SEQUENCE</scope>
    <source>
        <strain evidence="3">NI907</strain>
    </source>
</reference>
<accession>A0A6P8BCY2</accession>
<organism evidence="2 3">
    <name type="scientific">Pyricularia grisea</name>
    <name type="common">Crabgrass-specific blast fungus</name>
    <name type="synonym">Magnaporthe grisea</name>
    <dbReference type="NCBI Taxonomy" id="148305"/>
    <lineage>
        <taxon>Eukaryota</taxon>
        <taxon>Fungi</taxon>
        <taxon>Dikarya</taxon>
        <taxon>Ascomycota</taxon>
        <taxon>Pezizomycotina</taxon>
        <taxon>Sordariomycetes</taxon>
        <taxon>Sordariomycetidae</taxon>
        <taxon>Magnaporthales</taxon>
        <taxon>Pyriculariaceae</taxon>
        <taxon>Pyricularia</taxon>
    </lineage>
</organism>
<evidence type="ECO:0000256" key="1">
    <source>
        <dbReference type="ARBA" id="ARBA00009003"/>
    </source>
</evidence>
<comment type="similarity">
    <text evidence="1">Belongs to the glycosyltransferase 32 family.</text>
</comment>
<dbReference type="Pfam" id="PF04488">
    <property type="entry name" value="Gly_transf_sug"/>
    <property type="match status" value="1"/>
</dbReference>
<dbReference type="GO" id="GO:0000009">
    <property type="term" value="F:alpha-1,6-mannosyltransferase activity"/>
    <property type="evidence" value="ECO:0007669"/>
    <property type="project" value="InterPro"/>
</dbReference>
<keyword evidence="2" id="KW-1185">Reference proteome</keyword>
<dbReference type="Gene3D" id="3.90.550.20">
    <property type="match status" value="1"/>
</dbReference>
<dbReference type="GO" id="GO:0006487">
    <property type="term" value="P:protein N-linked glycosylation"/>
    <property type="evidence" value="ECO:0007669"/>
    <property type="project" value="TreeGrafter"/>
</dbReference>
<dbReference type="InterPro" id="IPR039367">
    <property type="entry name" value="Och1-like"/>
</dbReference>
<reference evidence="3" key="3">
    <citation type="submission" date="2025-08" db="UniProtKB">
        <authorList>
            <consortium name="RefSeq"/>
        </authorList>
    </citation>
    <scope>IDENTIFICATION</scope>
    <source>
        <strain evidence="3">NI907</strain>
    </source>
</reference>
<evidence type="ECO:0000313" key="3">
    <source>
        <dbReference type="RefSeq" id="XP_030985093.1"/>
    </source>
</evidence>
<reference evidence="3" key="1">
    <citation type="journal article" date="2019" name="Mol. Biol. Evol.">
        <title>Blast fungal genomes show frequent chromosomal changes, gene gains and losses, and effector gene turnover.</title>
        <authorList>
            <person name="Gomez Luciano L.B."/>
            <person name="Jason Tsai I."/>
            <person name="Chuma I."/>
            <person name="Tosa Y."/>
            <person name="Chen Y.H."/>
            <person name="Li J.Y."/>
            <person name="Li M.Y."/>
            <person name="Jade Lu M.Y."/>
            <person name="Nakayashiki H."/>
            <person name="Li W.H."/>
        </authorList>
    </citation>
    <scope>NUCLEOTIDE SEQUENCE</scope>
    <source>
        <strain evidence="3">NI907</strain>
    </source>
</reference>
<name>A0A6P8BCY2_PYRGI</name>
<evidence type="ECO:0008006" key="4">
    <source>
        <dbReference type="Google" id="ProtNLM"/>
    </source>
</evidence>
<dbReference type="GO" id="GO:0000136">
    <property type="term" value="C:mannan polymerase complex"/>
    <property type="evidence" value="ECO:0007669"/>
    <property type="project" value="TreeGrafter"/>
</dbReference>
<dbReference type="AlphaFoldDB" id="A0A6P8BCY2"/>
<dbReference type="GeneID" id="41957739"/>
<dbReference type="RefSeq" id="XP_030985093.1">
    <property type="nucleotide sequence ID" value="XM_031122828.1"/>
</dbReference>
<dbReference type="KEGG" id="pgri:PgNI_02771"/>
<sequence>MTAKVRRRMAARLFWACILTTIFYFVFHLRDSTARATDGAILSPLWKPTPAAKDATGSGTSSGSSTKAVPDTIPKKLWYKIGPAGLRKDLKPYVKSCLTNPGYDFEFLTDTSGDEFVREHYSWNPNIINTFLSITIPIVKADLLRYLILYEEGGIWNDLDVSCEAPIDEWIPEQYKLSAATVVGMEFDSDKWLRQIASWTIMAKPKQPHFLIAVEDCLESIEATAKKLQIPISDLKRNQLDDVVDLSGPRRMTRSIYKSLSKSLNREVGNNDVANVTEPRLLGDVLIMPDHSFADSMNMWVGDKVPGRKLVVHHYAGSWKNEKGGE</sequence>
<dbReference type="InterPro" id="IPR007577">
    <property type="entry name" value="GlycoTrfase_DXD_sugar-bd_CS"/>
</dbReference>
<dbReference type="InterPro" id="IPR029044">
    <property type="entry name" value="Nucleotide-diphossugar_trans"/>
</dbReference>
<proteinExistence type="inferred from homology"/>
<dbReference type="PANTHER" id="PTHR31834:SF8">
    <property type="entry name" value="TRANSFERASE, PUTATIVE (AFU_ORTHOLOGUE AFUA_6G14040)-RELATED"/>
    <property type="match status" value="1"/>
</dbReference>